<dbReference type="EMBL" id="MDDS01000028">
    <property type="protein sequence ID" value="ODP37506.1"/>
    <property type="molecule type" value="Genomic_DNA"/>
</dbReference>
<dbReference type="AlphaFoldDB" id="A0A1E3LUT5"/>
<proteinExistence type="predicted"/>
<feature type="region of interest" description="Disordered" evidence="1">
    <location>
        <begin position="50"/>
        <end position="70"/>
    </location>
</feature>
<dbReference type="RefSeq" id="WP_069320746.1">
    <property type="nucleotide sequence ID" value="NZ_MDDS01000028.1"/>
</dbReference>
<evidence type="ECO:0000313" key="3">
    <source>
        <dbReference type="Proteomes" id="UP000094487"/>
    </source>
</evidence>
<keyword evidence="3" id="KW-1185">Reference proteome</keyword>
<organism evidence="2 3">
    <name type="scientific">Sphingomonas turrisvirgatae</name>
    <dbReference type="NCBI Taxonomy" id="1888892"/>
    <lineage>
        <taxon>Bacteria</taxon>
        <taxon>Pseudomonadati</taxon>
        <taxon>Pseudomonadota</taxon>
        <taxon>Alphaproteobacteria</taxon>
        <taxon>Sphingomonadales</taxon>
        <taxon>Sphingomonadaceae</taxon>
        <taxon>Sphingomonas</taxon>
    </lineage>
</organism>
<evidence type="ECO:0000313" key="2">
    <source>
        <dbReference type="EMBL" id="ODP37506.1"/>
    </source>
</evidence>
<dbReference type="Proteomes" id="UP000094487">
    <property type="component" value="Unassembled WGS sequence"/>
</dbReference>
<reference evidence="2 3" key="1">
    <citation type="submission" date="2016-08" db="EMBL/GenBank/DDBJ databases">
        <title>Draft genome of the agarase producing Sphingomonas sp. MCT13.</title>
        <authorList>
            <person name="D'Andrea M.M."/>
            <person name="Rossolini G.M."/>
            <person name="Thaller M.C."/>
        </authorList>
    </citation>
    <scope>NUCLEOTIDE SEQUENCE [LARGE SCALE GENOMIC DNA]</scope>
    <source>
        <strain evidence="2 3">MCT13</strain>
    </source>
</reference>
<name>A0A1E3LUT5_9SPHN</name>
<gene>
    <name evidence="2" type="ORF">BFL28_17490</name>
</gene>
<comment type="caution">
    <text evidence="2">The sequence shown here is derived from an EMBL/GenBank/DDBJ whole genome shotgun (WGS) entry which is preliminary data.</text>
</comment>
<dbReference type="STRING" id="1888892.BFL28_17490"/>
<protein>
    <submittedName>
        <fullName evidence="2">Uncharacterized protein</fullName>
    </submittedName>
</protein>
<evidence type="ECO:0000256" key="1">
    <source>
        <dbReference type="SAM" id="MobiDB-lite"/>
    </source>
</evidence>
<accession>A0A1E3LUT5</accession>
<sequence length="70" mass="7495">MSNLDPLPFVDDRLPDAFALDRSESEWLLTLLSADELRYIFEGPDEGEPVVGVQPSPAPASPAVAATAQV</sequence>